<dbReference type="PATRIC" id="fig|388467.6.peg.717"/>
<dbReference type="eggNOG" id="ENOG5033NMY">
    <property type="taxonomic scope" value="Bacteria"/>
</dbReference>
<dbReference type="RefSeq" id="WP_026786580.1">
    <property type="nucleotide sequence ID" value="NZ_CM002803.1"/>
</dbReference>
<name>A0A073CPL0_PLAA1</name>
<gene>
    <name evidence="2" type="ORF">A19Y_0775</name>
</gene>
<evidence type="ECO:0000313" key="3">
    <source>
        <dbReference type="Proteomes" id="UP000027395"/>
    </source>
</evidence>
<accession>A0A073CPL0</accession>
<feature type="domain" description="DUF6575" evidence="1">
    <location>
        <begin position="25"/>
        <end position="133"/>
    </location>
</feature>
<reference evidence="2 3" key="1">
    <citation type="journal article" date="2014" name="Appl. Environ. Microbiol.">
        <title>Elucidation of insertion elements encoded on plasmids and in vitro construction of shuttle vectors from the toxic cyanobacterium Planktothrix.</title>
        <authorList>
            <person name="Christiansen G."/>
            <person name="Goesmann A."/>
            <person name="Kurmayer R."/>
        </authorList>
    </citation>
    <scope>NUCLEOTIDE SEQUENCE [LARGE SCALE GENOMIC DNA]</scope>
    <source>
        <strain evidence="2 3">NIVA-CYA 126/8</strain>
    </source>
</reference>
<protein>
    <recommendedName>
        <fullName evidence="1">DUF6575 domain-containing protein</fullName>
    </recommendedName>
</protein>
<evidence type="ECO:0000259" key="1">
    <source>
        <dbReference type="Pfam" id="PF20215"/>
    </source>
</evidence>
<dbReference type="EMBL" id="CM002803">
    <property type="protein sequence ID" value="KEI65935.1"/>
    <property type="molecule type" value="Genomic_DNA"/>
</dbReference>
<organism evidence="2 3">
    <name type="scientific">Planktothrix agardhii (strain NIVA-CYA 126/8)</name>
    <dbReference type="NCBI Taxonomy" id="388467"/>
    <lineage>
        <taxon>Bacteria</taxon>
        <taxon>Bacillati</taxon>
        <taxon>Cyanobacteriota</taxon>
        <taxon>Cyanophyceae</taxon>
        <taxon>Oscillatoriophycideae</taxon>
        <taxon>Oscillatoriales</taxon>
        <taxon>Microcoleaceae</taxon>
        <taxon>Planktothrix</taxon>
    </lineage>
</organism>
<dbReference type="Pfam" id="PF20215">
    <property type="entry name" value="DUF6575"/>
    <property type="match status" value="1"/>
</dbReference>
<dbReference type="AlphaFoldDB" id="A0A073CPL0"/>
<keyword evidence="3" id="KW-1185">Reference proteome</keyword>
<dbReference type="InterPro" id="IPR046482">
    <property type="entry name" value="DUF6575"/>
</dbReference>
<proteinExistence type="predicted"/>
<dbReference type="HOGENOM" id="CLU_1676231_0_0_3"/>
<dbReference type="Proteomes" id="UP000027395">
    <property type="component" value="Chromosome"/>
</dbReference>
<sequence length="157" mass="18147">MNTLNGCPLNKFPLNLQYVADLIYFDGPLVSLLENESGESYLYCWSDVNSVDNRWLVFRVTKNSLQDYLLGKVSLRDLILNPVDAFHYAIDIDNDLEVKNTFWILPENLPDSYVPEEDSYHDPSLLNPEQGEEDMKLIESKINYKENNLIQIGANNR</sequence>
<evidence type="ECO:0000313" key="2">
    <source>
        <dbReference type="EMBL" id="KEI65935.1"/>
    </source>
</evidence>